<dbReference type="Proteomes" id="UP000078284">
    <property type="component" value="Chromosome 2"/>
</dbReference>
<reference evidence="2" key="1">
    <citation type="journal article" date="2016" name="Proc. Natl. Acad. Sci. U.S.A.">
        <title>Chromosome-level assembly of Arabidopsis thaliana Ler reveals the extent of translocation and inversion polymorphisms.</title>
        <authorList>
            <person name="Zapata L."/>
            <person name="Ding J."/>
            <person name="Willing E.M."/>
            <person name="Hartwig B."/>
            <person name="Bezdan D."/>
            <person name="Jiao W.B."/>
            <person name="Patel V."/>
            <person name="Velikkakam James G."/>
            <person name="Koornneef M."/>
            <person name="Ossowski S."/>
            <person name="Schneeberger K."/>
        </authorList>
    </citation>
    <scope>NUCLEOTIDE SEQUENCE [LARGE SCALE GENOMIC DNA]</scope>
    <source>
        <strain evidence="2">cv. Landsberg erecta</strain>
    </source>
</reference>
<organism evidence="1 2">
    <name type="scientific">Arabidopsis thaliana</name>
    <name type="common">Mouse-ear cress</name>
    <dbReference type="NCBI Taxonomy" id="3702"/>
    <lineage>
        <taxon>Eukaryota</taxon>
        <taxon>Viridiplantae</taxon>
        <taxon>Streptophyta</taxon>
        <taxon>Embryophyta</taxon>
        <taxon>Tracheophyta</taxon>
        <taxon>Spermatophyta</taxon>
        <taxon>Magnoliopsida</taxon>
        <taxon>eudicotyledons</taxon>
        <taxon>Gunneridae</taxon>
        <taxon>Pentapetalae</taxon>
        <taxon>rosids</taxon>
        <taxon>malvids</taxon>
        <taxon>Brassicales</taxon>
        <taxon>Brassicaceae</taxon>
        <taxon>Camelineae</taxon>
        <taxon>Arabidopsis</taxon>
    </lineage>
</organism>
<gene>
    <name evidence="1" type="ordered locus">AXX17_At2g37830</name>
</gene>
<sequence length="66" mass="7444">MKKVLNPLRLYRLCKEVSVSSQLYCTRLCSAVLYFDIGLVAIGKEVLQKSSYVTVELSQRCSLSDP</sequence>
<accession>A0A178VZ59</accession>
<comment type="caution">
    <text evidence="1">The sequence shown here is derived from an EMBL/GenBank/DDBJ whole genome shotgun (WGS) entry which is preliminary data.</text>
</comment>
<dbReference type="AlphaFoldDB" id="A0A178VZ59"/>
<evidence type="ECO:0000313" key="1">
    <source>
        <dbReference type="EMBL" id="OAP11248.1"/>
    </source>
</evidence>
<proteinExistence type="predicted"/>
<name>A0A178VZ59_ARATH</name>
<dbReference type="EMBL" id="LUHQ01000002">
    <property type="protein sequence ID" value="OAP11248.1"/>
    <property type="molecule type" value="Genomic_DNA"/>
</dbReference>
<protein>
    <submittedName>
        <fullName evidence="1">Uncharacterized protein</fullName>
    </submittedName>
</protein>
<evidence type="ECO:0000313" key="2">
    <source>
        <dbReference type="Proteomes" id="UP000078284"/>
    </source>
</evidence>